<name>A0A2T0T287_9PSEU</name>
<sequence length="207" mass="22568">MTSLPSWFDPVAPVVEALALLLHPHGEIVLHDLERDRVLAVWNGSSNRRPGDDSLLSELPAGDDGSVALGPYERVTIDGRRTTSVSAILSDAGGTPRGVLCVNLDRSPVDQAIAALAALAPVPAEPRPAVLFDRDWREQIALVVDTWCRERHLTRDALTREQRLAVVRELWEADLFATRGATQHVATALRVSRATVYTLLNEAKTAS</sequence>
<accession>A0A2T0T287</accession>
<dbReference type="OrthoDB" id="9796595at2"/>
<feature type="domain" description="Transcriptional regulator DauR-like HTH" evidence="2">
    <location>
        <begin position="142"/>
        <end position="201"/>
    </location>
</feature>
<feature type="domain" description="YheO-like" evidence="1">
    <location>
        <begin position="10"/>
        <end position="112"/>
    </location>
</feature>
<evidence type="ECO:0000313" key="3">
    <source>
        <dbReference type="EMBL" id="PRY39795.1"/>
    </source>
</evidence>
<dbReference type="AlphaFoldDB" id="A0A2T0T287"/>
<dbReference type="InterPro" id="IPR039446">
    <property type="entry name" value="DauR-like"/>
</dbReference>
<evidence type="ECO:0000259" key="2">
    <source>
        <dbReference type="Pfam" id="PF13309"/>
    </source>
</evidence>
<organism evidence="3 4">
    <name type="scientific">Umezawaea tangerina</name>
    <dbReference type="NCBI Taxonomy" id="84725"/>
    <lineage>
        <taxon>Bacteria</taxon>
        <taxon>Bacillati</taxon>
        <taxon>Actinomycetota</taxon>
        <taxon>Actinomycetes</taxon>
        <taxon>Pseudonocardiales</taxon>
        <taxon>Pseudonocardiaceae</taxon>
        <taxon>Umezawaea</taxon>
    </lineage>
</organism>
<dbReference type="Pfam" id="PF08348">
    <property type="entry name" value="PAS_6"/>
    <property type="match status" value="1"/>
</dbReference>
<dbReference type="Proteomes" id="UP000239494">
    <property type="component" value="Unassembled WGS sequence"/>
</dbReference>
<evidence type="ECO:0000259" key="1">
    <source>
        <dbReference type="Pfam" id="PF08348"/>
    </source>
</evidence>
<dbReference type="RefSeq" id="WP_106189692.1">
    <property type="nucleotide sequence ID" value="NZ_PVTF01000007.1"/>
</dbReference>
<protein>
    <submittedName>
        <fullName evidence="3">Putative transcriptional regulator YheO</fullName>
    </submittedName>
</protein>
<evidence type="ECO:0000313" key="4">
    <source>
        <dbReference type="Proteomes" id="UP000239494"/>
    </source>
</evidence>
<dbReference type="EMBL" id="PVTF01000007">
    <property type="protein sequence ID" value="PRY39795.1"/>
    <property type="molecule type" value="Genomic_DNA"/>
</dbReference>
<dbReference type="InterPro" id="IPR039445">
    <property type="entry name" value="DauR-like_HTH"/>
</dbReference>
<keyword evidence="4" id="KW-1185">Reference proteome</keyword>
<dbReference type="PANTHER" id="PTHR35568:SF1">
    <property type="entry name" value="TRANSCRIPTIONAL REGULATOR DAUR"/>
    <property type="match status" value="1"/>
</dbReference>
<reference evidence="3 4" key="1">
    <citation type="submission" date="2018-03" db="EMBL/GenBank/DDBJ databases">
        <title>Genomic Encyclopedia of Archaeal and Bacterial Type Strains, Phase II (KMG-II): from individual species to whole genera.</title>
        <authorList>
            <person name="Goeker M."/>
        </authorList>
    </citation>
    <scope>NUCLEOTIDE SEQUENCE [LARGE SCALE GENOMIC DNA]</scope>
    <source>
        <strain evidence="3 4">DSM 44720</strain>
    </source>
</reference>
<gene>
    <name evidence="3" type="ORF">CLV43_107382</name>
</gene>
<dbReference type="PANTHER" id="PTHR35568">
    <property type="entry name" value="TRANSCRIPTIONAL REGULATOR DAUR"/>
    <property type="match status" value="1"/>
</dbReference>
<comment type="caution">
    <text evidence="3">The sequence shown here is derived from an EMBL/GenBank/DDBJ whole genome shotgun (WGS) entry which is preliminary data.</text>
</comment>
<dbReference type="Pfam" id="PF13309">
    <property type="entry name" value="HTH_22"/>
    <property type="match status" value="1"/>
</dbReference>
<proteinExistence type="predicted"/>
<dbReference type="InterPro" id="IPR013559">
    <property type="entry name" value="YheO"/>
</dbReference>